<sequence>MDRNQLLAFERIVREGGVNRAARALGVSQATISGRIGALEATIGGALFARGGHRAILTAQGDAFLPYARRALMILDEGIEAARQAHSGGRGSVTVGAVESIVDGFLLPAIARFRRDHPAVALSIRTGHTPQIIQELLDGIVRLGLVTWQYTAGTRDLEVLARFHEPLVAVVAPGHPLTAHTSVSFEQVVAEGAPYHETVWGTAEDARLVRGTERGWREREFPHGLMQRLILGGVGAGFLPAPLVREDVASGRLIALPLRDAARLTRDLALVRAEAGRLPSQR</sequence>
<keyword evidence="4" id="KW-0804">Transcription</keyword>
<evidence type="ECO:0000256" key="2">
    <source>
        <dbReference type="ARBA" id="ARBA00023015"/>
    </source>
</evidence>
<dbReference type="InterPro" id="IPR000847">
    <property type="entry name" value="LysR_HTH_N"/>
</dbReference>
<protein>
    <recommendedName>
        <fullName evidence="5">HTH lysR-type domain-containing protein</fullName>
    </recommendedName>
</protein>
<comment type="similarity">
    <text evidence="1">Belongs to the LysR transcriptional regulatory family.</text>
</comment>
<evidence type="ECO:0000256" key="3">
    <source>
        <dbReference type="ARBA" id="ARBA00023125"/>
    </source>
</evidence>
<dbReference type="InterPro" id="IPR036390">
    <property type="entry name" value="WH_DNA-bd_sf"/>
</dbReference>
<dbReference type="Gene3D" id="1.10.10.10">
    <property type="entry name" value="Winged helix-like DNA-binding domain superfamily/Winged helix DNA-binding domain"/>
    <property type="match status" value="1"/>
</dbReference>
<dbReference type="InterPro" id="IPR005119">
    <property type="entry name" value="LysR_subst-bd"/>
</dbReference>
<dbReference type="PANTHER" id="PTHR30126">
    <property type="entry name" value="HTH-TYPE TRANSCRIPTIONAL REGULATOR"/>
    <property type="match status" value="1"/>
</dbReference>
<reference evidence="6" key="1">
    <citation type="submission" date="2020-02" db="EMBL/GenBank/DDBJ databases">
        <authorList>
            <person name="Meier V. D."/>
        </authorList>
    </citation>
    <scope>NUCLEOTIDE SEQUENCE</scope>
    <source>
        <strain evidence="6">AVDCRST_MAG18</strain>
    </source>
</reference>
<dbReference type="AlphaFoldDB" id="A0A6J4V956"/>
<keyword evidence="2" id="KW-0805">Transcription regulation</keyword>
<dbReference type="GO" id="GO:0000976">
    <property type="term" value="F:transcription cis-regulatory region binding"/>
    <property type="evidence" value="ECO:0007669"/>
    <property type="project" value="TreeGrafter"/>
</dbReference>
<evidence type="ECO:0000259" key="5">
    <source>
        <dbReference type="PROSITE" id="PS50931"/>
    </source>
</evidence>
<gene>
    <name evidence="6" type="ORF">AVDCRST_MAG18-1755</name>
</gene>
<accession>A0A6J4V956</accession>
<evidence type="ECO:0000313" key="6">
    <source>
        <dbReference type="EMBL" id="CAA9568964.1"/>
    </source>
</evidence>
<proteinExistence type="inferred from homology"/>
<dbReference type="EMBL" id="CADCWN010000135">
    <property type="protein sequence ID" value="CAA9568964.1"/>
    <property type="molecule type" value="Genomic_DNA"/>
</dbReference>
<name>A0A6J4V956_9BACT</name>
<dbReference type="SUPFAM" id="SSF46785">
    <property type="entry name" value="Winged helix' DNA-binding domain"/>
    <property type="match status" value="1"/>
</dbReference>
<evidence type="ECO:0000256" key="1">
    <source>
        <dbReference type="ARBA" id="ARBA00009437"/>
    </source>
</evidence>
<dbReference type="PRINTS" id="PR00039">
    <property type="entry name" value="HTHLYSR"/>
</dbReference>
<organism evidence="6">
    <name type="scientific">uncultured Thermomicrobiales bacterium</name>
    <dbReference type="NCBI Taxonomy" id="1645740"/>
    <lineage>
        <taxon>Bacteria</taxon>
        <taxon>Pseudomonadati</taxon>
        <taxon>Thermomicrobiota</taxon>
        <taxon>Thermomicrobia</taxon>
        <taxon>Thermomicrobiales</taxon>
        <taxon>environmental samples</taxon>
    </lineage>
</organism>
<dbReference type="PANTHER" id="PTHR30126:SF39">
    <property type="entry name" value="HTH-TYPE TRANSCRIPTIONAL REGULATOR CYSL"/>
    <property type="match status" value="1"/>
</dbReference>
<dbReference type="SUPFAM" id="SSF53850">
    <property type="entry name" value="Periplasmic binding protein-like II"/>
    <property type="match status" value="1"/>
</dbReference>
<dbReference type="Gene3D" id="3.40.190.10">
    <property type="entry name" value="Periplasmic binding protein-like II"/>
    <property type="match status" value="2"/>
</dbReference>
<dbReference type="CDD" id="cd05466">
    <property type="entry name" value="PBP2_LTTR_substrate"/>
    <property type="match status" value="1"/>
</dbReference>
<dbReference type="InterPro" id="IPR036388">
    <property type="entry name" value="WH-like_DNA-bd_sf"/>
</dbReference>
<keyword evidence="3" id="KW-0238">DNA-binding</keyword>
<evidence type="ECO:0000256" key="4">
    <source>
        <dbReference type="ARBA" id="ARBA00023163"/>
    </source>
</evidence>
<dbReference type="Pfam" id="PF00126">
    <property type="entry name" value="HTH_1"/>
    <property type="match status" value="1"/>
</dbReference>
<feature type="domain" description="HTH lysR-type" evidence="5">
    <location>
        <begin position="1"/>
        <end position="58"/>
    </location>
</feature>
<dbReference type="Pfam" id="PF03466">
    <property type="entry name" value="LysR_substrate"/>
    <property type="match status" value="1"/>
</dbReference>
<dbReference type="PROSITE" id="PS50931">
    <property type="entry name" value="HTH_LYSR"/>
    <property type="match status" value="1"/>
</dbReference>
<dbReference type="GO" id="GO:0003700">
    <property type="term" value="F:DNA-binding transcription factor activity"/>
    <property type="evidence" value="ECO:0007669"/>
    <property type="project" value="InterPro"/>
</dbReference>